<dbReference type="EMBL" id="JARQWQ010000055">
    <property type="protein sequence ID" value="KAK2556533.1"/>
    <property type="molecule type" value="Genomic_DNA"/>
</dbReference>
<dbReference type="Proteomes" id="UP001249851">
    <property type="component" value="Unassembled WGS sequence"/>
</dbReference>
<keyword evidence="2" id="KW-1185">Reference proteome</keyword>
<accession>A0AAD9V0D0</accession>
<dbReference type="PANTHER" id="PTHR28106">
    <property type="entry name" value="MITOCHONDRIAL ATPASE COMPLEX SUBUNIT ATP10"/>
    <property type="match status" value="1"/>
</dbReference>
<dbReference type="GO" id="GO:0033615">
    <property type="term" value="P:mitochondrial proton-transporting ATP synthase complex assembly"/>
    <property type="evidence" value="ECO:0007669"/>
    <property type="project" value="TreeGrafter"/>
</dbReference>
<dbReference type="InterPro" id="IPR007849">
    <property type="entry name" value="ATP10"/>
</dbReference>
<name>A0AAD9V0D0_ACRCE</name>
<gene>
    <name evidence="1" type="ORF">P5673_021438</name>
</gene>
<reference evidence="1" key="2">
    <citation type="journal article" date="2023" name="Science">
        <title>Genomic signatures of disease resistance in endangered staghorn corals.</title>
        <authorList>
            <person name="Vollmer S.V."/>
            <person name="Selwyn J.D."/>
            <person name="Despard B.A."/>
            <person name="Roesel C.L."/>
        </authorList>
    </citation>
    <scope>NUCLEOTIDE SEQUENCE</scope>
    <source>
        <strain evidence="1">K2</strain>
    </source>
</reference>
<evidence type="ECO:0000313" key="1">
    <source>
        <dbReference type="EMBL" id="KAK2556533.1"/>
    </source>
</evidence>
<sequence>MAGILSRILEKSCPTFIMGQRRLITKTAAIQDDKVERKMGKEARKEERREIVKEITKGYFADLREFRKNGGKRFFALGRPSELKDSLPFPDLKARNLAKKEVDLQKVFPGHVTLLLLWFRGFGEIMCDKYRLPFVKSFKCEPKAQCYEVNVVDGLFFKPFSKWFERNLRAQRPVERHNERHAKDLNCCNHSKIQYNCTISSEQIVIQVETGHSFSTPGNLNLFLFLLKNNYLCFSGNAKSIKERFLENTIVGHAFLVDGNGLVRWKAHANPTDEEIKFMLDCSKLMLKDTYNHAGILAQKCKMIYEWDSGTHASYITIGHTRELRALFFAISVWVLLHLTEVADIEVL</sequence>
<comment type="caution">
    <text evidence="1">The sequence shown here is derived from an EMBL/GenBank/DDBJ whole genome shotgun (WGS) entry which is preliminary data.</text>
</comment>
<evidence type="ECO:0000313" key="2">
    <source>
        <dbReference type="Proteomes" id="UP001249851"/>
    </source>
</evidence>
<organism evidence="1 2">
    <name type="scientific">Acropora cervicornis</name>
    <name type="common">Staghorn coral</name>
    <dbReference type="NCBI Taxonomy" id="6130"/>
    <lineage>
        <taxon>Eukaryota</taxon>
        <taxon>Metazoa</taxon>
        <taxon>Cnidaria</taxon>
        <taxon>Anthozoa</taxon>
        <taxon>Hexacorallia</taxon>
        <taxon>Scleractinia</taxon>
        <taxon>Astrocoeniina</taxon>
        <taxon>Acroporidae</taxon>
        <taxon>Acropora</taxon>
    </lineage>
</organism>
<dbReference type="PANTHER" id="PTHR28106:SF1">
    <property type="entry name" value="MITOCHONDRIAL ATPASE COMPLEX SUBUNIT ATP10"/>
    <property type="match status" value="1"/>
</dbReference>
<protein>
    <submittedName>
        <fullName evidence="1">Uncharacterized protein</fullName>
    </submittedName>
</protein>
<dbReference type="GO" id="GO:0005743">
    <property type="term" value="C:mitochondrial inner membrane"/>
    <property type="evidence" value="ECO:0007669"/>
    <property type="project" value="TreeGrafter"/>
</dbReference>
<dbReference type="AlphaFoldDB" id="A0AAD9V0D0"/>
<reference evidence="1" key="1">
    <citation type="journal article" date="2023" name="G3 (Bethesda)">
        <title>Whole genome assembly and annotation of the endangered Caribbean coral Acropora cervicornis.</title>
        <authorList>
            <person name="Selwyn J.D."/>
            <person name="Vollmer S.V."/>
        </authorList>
    </citation>
    <scope>NUCLEOTIDE SEQUENCE</scope>
    <source>
        <strain evidence="1">K2</strain>
    </source>
</reference>
<proteinExistence type="predicted"/>
<dbReference type="Pfam" id="PF05176">
    <property type="entry name" value="ATP-synt_10"/>
    <property type="match status" value="2"/>
</dbReference>